<dbReference type="AlphaFoldDB" id="A0A9P6NNA2"/>
<name>A0A9P6NNA2_9BASI</name>
<sequence>MSLDVGTSTSGPKTSKFSLIWLIALGSSAFTGTEARALKQDVDPMNALGKDSFCYYVKPRRLCVGFDAVEEEPAKEINPSRSFFRKTPIMSNPLEDKNVMEKKIDIPQAVETQVRILRNQAEQTNIPALTSQPYKWTIDDAHKIMQRTRIQGIVLDQVNQDIEEIQRKQSEYIEALSKAKRDNLEALSGQTVENPKLWKILQKVPMVDNTHQLVKSRLTNMLKLQSKRQSFWEYLKDAFHWLFGTNWGKQVEARWLAIQLRSQNSVQKIRLINSKYESAVEELYMNAIWRGEFFKEEWTLLQQLYTKPHWISIEQEKLVNELHSAFLVRSLPSEAFAEATEEWLEGIQKFELNKDDELHLFILKGIQDVGLTPDQVVLMKQLEKRNDVTQKLHGFIGMLEKISQKMSSEADFTQEEHKFLETHFKEELELMDKEIANPDRMPLHSHMAYTVFPHIPRGRTHTSKFYEREQSQVGIYLSKCLDTSEQLLLLHVSQTQTIITPQRLARQFFLHDAEEFSRVLQKSPTTMHLIEEIAPQMIDSSNYNGKETQTLKVFRDKLRARKFEKVELGKAEKEVGNSIIKEEHKRLQSLSDTEKGIAMLKLMVKCDVLNPPSITNSILEKLNSNLKLDKNEVVVMKEMTNLYQMAIINTMSENDVVLSHLLYLKAQGTDLKQHVLPQRDGVPRVNAEKLRLQLGFIADSPLEKYILYKAVERYIPYTLESIILSELEEIEATSNTLSGVQKQIYSLLQQPLWERRPLTNTQKKVMLELYLDRLSSKSRSESVENMLEHVLQTESIGSKFFKEYLKEEEWEKFHMLHHQTFKISKQSIEYLHLKVKIADLLVMAEKREKLMNKMNHARYQLEFNHLQIQERLKFLENMKETYLKESQDLEGELAAVWQWYSSAHKEIVHHKAHPHKNCVRKHFIQTRYQQETQI</sequence>
<comment type="caution">
    <text evidence="3">The sequence shown here is derived from an EMBL/GenBank/DDBJ whole genome shotgun (WGS) entry which is preliminary data.</text>
</comment>
<feature type="signal peptide" evidence="2">
    <location>
        <begin position="1"/>
        <end position="35"/>
    </location>
</feature>
<evidence type="ECO:0000313" key="4">
    <source>
        <dbReference type="Proteomes" id="UP000886653"/>
    </source>
</evidence>
<dbReference type="OrthoDB" id="2505463at2759"/>
<protein>
    <submittedName>
        <fullName evidence="3">Uncharacterized protein</fullName>
    </submittedName>
</protein>
<dbReference type="Proteomes" id="UP000886653">
    <property type="component" value="Unassembled WGS sequence"/>
</dbReference>
<keyword evidence="1" id="KW-0175">Coiled coil</keyword>
<keyword evidence="2" id="KW-0732">Signal</keyword>
<keyword evidence="4" id="KW-1185">Reference proteome</keyword>
<accession>A0A9P6NNA2</accession>
<dbReference type="EMBL" id="MU167234">
    <property type="protein sequence ID" value="KAG0148677.1"/>
    <property type="molecule type" value="Genomic_DNA"/>
</dbReference>
<gene>
    <name evidence="3" type="ORF">CROQUDRAFT_692498</name>
</gene>
<proteinExistence type="predicted"/>
<reference evidence="3" key="1">
    <citation type="submission" date="2013-11" db="EMBL/GenBank/DDBJ databases">
        <title>Genome sequence of the fusiform rust pathogen reveals effectors for host alternation and coevolution with pine.</title>
        <authorList>
            <consortium name="DOE Joint Genome Institute"/>
            <person name="Smith K."/>
            <person name="Pendleton A."/>
            <person name="Kubisiak T."/>
            <person name="Anderson C."/>
            <person name="Salamov A."/>
            <person name="Aerts A."/>
            <person name="Riley R."/>
            <person name="Clum A."/>
            <person name="Lindquist E."/>
            <person name="Ence D."/>
            <person name="Campbell M."/>
            <person name="Kronenberg Z."/>
            <person name="Feau N."/>
            <person name="Dhillon B."/>
            <person name="Hamelin R."/>
            <person name="Burleigh J."/>
            <person name="Smith J."/>
            <person name="Yandell M."/>
            <person name="Nelson C."/>
            <person name="Grigoriev I."/>
            <person name="Davis J."/>
        </authorList>
    </citation>
    <scope>NUCLEOTIDE SEQUENCE</scope>
    <source>
        <strain evidence="3">G11</strain>
    </source>
</reference>
<evidence type="ECO:0000313" key="3">
    <source>
        <dbReference type="EMBL" id="KAG0148677.1"/>
    </source>
</evidence>
<feature type="coiled-coil region" evidence="1">
    <location>
        <begin position="155"/>
        <end position="182"/>
    </location>
</feature>
<feature type="chain" id="PRO_5040356150" evidence="2">
    <location>
        <begin position="36"/>
        <end position="934"/>
    </location>
</feature>
<evidence type="ECO:0000256" key="2">
    <source>
        <dbReference type="SAM" id="SignalP"/>
    </source>
</evidence>
<feature type="coiled-coil region" evidence="1">
    <location>
        <begin position="865"/>
        <end position="892"/>
    </location>
</feature>
<evidence type="ECO:0000256" key="1">
    <source>
        <dbReference type="SAM" id="Coils"/>
    </source>
</evidence>
<organism evidence="3 4">
    <name type="scientific">Cronartium quercuum f. sp. fusiforme G11</name>
    <dbReference type="NCBI Taxonomy" id="708437"/>
    <lineage>
        <taxon>Eukaryota</taxon>
        <taxon>Fungi</taxon>
        <taxon>Dikarya</taxon>
        <taxon>Basidiomycota</taxon>
        <taxon>Pucciniomycotina</taxon>
        <taxon>Pucciniomycetes</taxon>
        <taxon>Pucciniales</taxon>
        <taxon>Coleosporiaceae</taxon>
        <taxon>Cronartium</taxon>
    </lineage>
</organism>